<dbReference type="InterPro" id="IPR012615">
    <property type="entry name" value="TES"/>
</dbReference>
<evidence type="ECO:0000313" key="3">
    <source>
        <dbReference type="WBParaSite" id="SMRG1_67960.1"/>
    </source>
</evidence>
<feature type="compositionally biased region" description="Polar residues" evidence="1">
    <location>
        <begin position="136"/>
        <end position="148"/>
    </location>
</feature>
<reference evidence="3" key="1">
    <citation type="submission" date="2023-11" db="UniProtKB">
        <authorList>
            <consortium name="WormBaseParasite"/>
        </authorList>
    </citation>
    <scope>IDENTIFICATION</scope>
</reference>
<dbReference type="Proteomes" id="UP000050790">
    <property type="component" value="Unassembled WGS sequence"/>
</dbReference>
<dbReference type="Pfam" id="PF08034">
    <property type="entry name" value="TES"/>
    <property type="match status" value="1"/>
</dbReference>
<evidence type="ECO:0000256" key="1">
    <source>
        <dbReference type="SAM" id="MobiDB-lite"/>
    </source>
</evidence>
<name>A0AA85A6M7_9TREM</name>
<evidence type="ECO:0000313" key="2">
    <source>
        <dbReference type="Proteomes" id="UP000050790"/>
    </source>
</evidence>
<protein>
    <recommendedName>
        <fullName evidence="4">Eggshell protein</fullName>
    </recommendedName>
</protein>
<feature type="compositionally biased region" description="Polar residues" evidence="1">
    <location>
        <begin position="183"/>
        <end position="197"/>
    </location>
</feature>
<feature type="compositionally biased region" description="Low complexity" evidence="1">
    <location>
        <begin position="149"/>
        <end position="182"/>
    </location>
</feature>
<accession>A0AA85A6M7</accession>
<proteinExistence type="predicted"/>
<evidence type="ECO:0008006" key="4">
    <source>
        <dbReference type="Google" id="ProtNLM"/>
    </source>
</evidence>
<feature type="region of interest" description="Disordered" evidence="1">
    <location>
        <begin position="136"/>
        <end position="197"/>
    </location>
</feature>
<dbReference type="AlphaFoldDB" id="A0AA85A6M7"/>
<sequence length="197" mass="22309">MFSYTINGDSMNSYSYDNYNPSYNDNRNYQNNYNDYNNNNNYGDKNHGNDNHGNIHTHGKFIAYGNADKGLKYHQITYFHKGKVHSYGKQNIKAKFNIESNLQTKGKYNGKFDQLVGSGNGQYNEGQIPIEYAAASNNPTYNNAPSTYDDNSNSNGNNNNDNNNNNNNNYNDQNNGGSSDDNTYSSGTYNDNYQPSY</sequence>
<dbReference type="WBParaSite" id="SMRG1_67960.1">
    <property type="protein sequence ID" value="SMRG1_67960.1"/>
    <property type="gene ID" value="SMRG1_67960"/>
</dbReference>
<organism evidence="2 3">
    <name type="scientific">Schistosoma margrebowiei</name>
    <dbReference type="NCBI Taxonomy" id="48269"/>
    <lineage>
        <taxon>Eukaryota</taxon>
        <taxon>Metazoa</taxon>
        <taxon>Spiralia</taxon>
        <taxon>Lophotrochozoa</taxon>
        <taxon>Platyhelminthes</taxon>
        <taxon>Trematoda</taxon>
        <taxon>Digenea</taxon>
        <taxon>Strigeidida</taxon>
        <taxon>Schistosomatoidea</taxon>
        <taxon>Schistosomatidae</taxon>
        <taxon>Schistosoma</taxon>
    </lineage>
</organism>